<dbReference type="PROSITE" id="PS51257">
    <property type="entry name" value="PROKAR_LIPOPROTEIN"/>
    <property type="match status" value="1"/>
</dbReference>
<protein>
    <submittedName>
        <fullName evidence="4">Uncharacterized protein</fullName>
    </submittedName>
</protein>
<reference evidence="4 5" key="1">
    <citation type="journal article" date="2016" name="Front. Microbiol.">
        <title>Single-Cell (Meta-)Genomics of a Dimorphic Candidatus Thiomargarita nelsonii Reveals Genomic Plasticity.</title>
        <authorList>
            <person name="Flood B.E."/>
            <person name="Fliss P."/>
            <person name="Jones D.S."/>
            <person name="Dick G.J."/>
            <person name="Jain S."/>
            <person name="Kaster A.K."/>
            <person name="Winkel M."/>
            <person name="Mussmann M."/>
            <person name="Bailey J."/>
        </authorList>
    </citation>
    <scope>NUCLEOTIDE SEQUENCE [LARGE SCALE GENOMIC DNA]</scope>
    <source>
        <strain evidence="4">Hydrate Ridge</strain>
    </source>
</reference>
<evidence type="ECO:0000313" key="4">
    <source>
        <dbReference type="EMBL" id="KHD08667.1"/>
    </source>
</evidence>
<dbReference type="AlphaFoldDB" id="A0A0A6PED8"/>
<feature type="compositionally biased region" description="Basic residues" evidence="2">
    <location>
        <begin position="420"/>
        <end position="430"/>
    </location>
</feature>
<evidence type="ECO:0000256" key="1">
    <source>
        <dbReference type="SAM" id="Coils"/>
    </source>
</evidence>
<feature type="region of interest" description="Disordered" evidence="2">
    <location>
        <begin position="573"/>
        <end position="619"/>
    </location>
</feature>
<dbReference type="Proteomes" id="UP000030428">
    <property type="component" value="Unassembled WGS sequence"/>
</dbReference>
<keyword evidence="5" id="KW-1185">Reference proteome</keyword>
<dbReference type="Gene3D" id="1.20.120.330">
    <property type="entry name" value="Nucleotidyltransferases domain 2"/>
    <property type="match status" value="1"/>
</dbReference>
<organism evidence="4 5">
    <name type="scientific">Candidatus Thiomargarita nelsonii</name>
    <dbReference type="NCBI Taxonomy" id="1003181"/>
    <lineage>
        <taxon>Bacteria</taxon>
        <taxon>Pseudomonadati</taxon>
        <taxon>Pseudomonadota</taxon>
        <taxon>Gammaproteobacteria</taxon>
        <taxon>Thiotrichales</taxon>
        <taxon>Thiotrichaceae</taxon>
        <taxon>Thiomargarita</taxon>
    </lineage>
</organism>
<comment type="caution">
    <text evidence="4">The sequence shown here is derived from an EMBL/GenBank/DDBJ whole genome shotgun (WGS) entry which is preliminary data.</text>
</comment>
<gene>
    <name evidence="4" type="ORF">PN36_07570</name>
</gene>
<feature type="compositionally biased region" description="Polar residues" evidence="2">
    <location>
        <begin position="433"/>
        <end position="445"/>
    </location>
</feature>
<dbReference type="EMBL" id="JSZA02000022">
    <property type="protein sequence ID" value="KHD08667.1"/>
    <property type="molecule type" value="Genomic_DNA"/>
</dbReference>
<name>A0A0A6PED8_9GAMM</name>
<feature type="transmembrane region" description="Helical" evidence="3">
    <location>
        <begin position="12"/>
        <end position="32"/>
    </location>
</feature>
<evidence type="ECO:0000313" key="5">
    <source>
        <dbReference type="Proteomes" id="UP000030428"/>
    </source>
</evidence>
<accession>A0A0A6PED8</accession>
<keyword evidence="1" id="KW-0175">Coiled coil</keyword>
<feature type="compositionally biased region" description="Polar residues" evidence="2">
    <location>
        <begin position="586"/>
        <end position="618"/>
    </location>
</feature>
<keyword evidence="3" id="KW-0472">Membrane</keyword>
<feature type="compositionally biased region" description="Basic and acidic residues" evidence="2">
    <location>
        <begin position="398"/>
        <end position="407"/>
    </location>
</feature>
<keyword evidence="3" id="KW-1133">Transmembrane helix</keyword>
<keyword evidence="3" id="KW-0812">Transmembrane</keyword>
<sequence>MIIRKNPILQTIAYVVMLCWGLSFSLSCYATSETMTYYAFVMYKAPSDGSTWELPPKDMETLKEGHYRFQIVRLRQEVNQTDWIALRGEFKFIPDDPSRGGVKLSEKETLDGSDEVNVTASKVNSIWLKTPTDNKYSWEKAGQPWVQPLIDEMKNSFTTGAPDPNFMRFLVLKKQAKAKSKWEKQGKKYTLYRLHYFSEQSLLDDEHLKALSRFIDPNQAPITEIKTLKKWIGAPDSFEKAGYLGQADERHKEFYKDFQAAFNGFLDNIVKKQAQKYIEKAEDKIKEANSSINDANEQIAKAEKGYTDEANDKLDLAETALNTAQAEIDKAKGKIDDSKIADVQNKFDEAKAKIKTARQQVTELGEGTDDISTMIFVIIVTAAAIFLLVMLLKNLKDGRDREGKNKDDEDYLDNPNHLSSQKKPHSRKRGETRTGSPLKCQTQNKRGSDKSTDVGEQNDPFLGTTLNQPIDRGYGDSKAIPSLLPSADYVLKHDLDKMVENQALAVLSTHFPELLQGNIQQLQNNQDFKNIVAQIVKEQVVDSLEEVKKQVVDSLNEKISDFVVKKVESTLAKRPAQERTPIDDQPTPSLPSSDHQEIKTPTQNMGRQTDQTPPTKQPNKVVENLKTVLTSMSAVDKAEIEHLETTTDTCTFVTQVVAQCLELNQPITFYQRLNKSIQDLTDKKVSLILPNEGDDINQEEHKVASQQTVTKGRTNVIASVVRPGVRCDGTVKRKAEVVQNT</sequence>
<feature type="transmembrane region" description="Helical" evidence="3">
    <location>
        <begin position="371"/>
        <end position="392"/>
    </location>
</feature>
<feature type="region of interest" description="Disordered" evidence="2">
    <location>
        <begin position="398"/>
        <end position="468"/>
    </location>
</feature>
<proteinExistence type="predicted"/>
<feature type="coiled-coil region" evidence="1">
    <location>
        <begin position="271"/>
        <end position="360"/>
    </location>
</feature>
<evidence type="ECO:0000256" key="3">
    <source>
        <dbReference type="SAM" id="Phobius"/>
    </source>
</evidence>
<evidence type="ECO:0000256" key="2">
    <source>
        <dbReference type="SAM" id="MobiDB-lite"/>
    </source>
</evidence>